<dbReference type="GO" id="GO:0043386">
    <property type="term" value="P:mycotoxin biosynthetic process"/>
    <property type="evidence" value="ECO:0007669"/>
    <property type="project" value="InterPro"/>
</dbReference>
<organism evidence="3 4">
    <name type="scientific">Melanomma pulvis-pyrius CBS 109.77</name>
    <dbReference type="NCBI Taxonomy" id="1314802"/>
    <lineage>
        <taxon>Eukaryota</taxon>
        <taxon>Fungi</taxon>
        <taxon>Dikarya</taxon>
        <taxon>Ascomycota</taxon>
        <taxon>Pezizomycotina</taxon>
        <taxon>Dothideomycetes</taxon>
        <taxon>Pleosporomycetidae</taxon>
        <taxon>Pleosporales</taxon>
        <taxon>Melanommataceae</taxon>
        <taxon>Melanomma</taxon>
    </lineage>
</organism>
<protein>
    <recommendedName>
        <fullName evidence="5">Tat pathway signal sequence</fullName>
    </recommendedName>
</protein>
<evidence type="ECO:0000313" key="4">
    <source>
        <dbReference type="Proteomes" id="UP000799757"/>
    </source>
</evidence>
<dbReference type="PANTHER" id="PTHR33365">
    <property type="entry name" value="YALI0B05434P"/>
    <property type="match status" value="1"/>
</dbReference>
<dbReference type="PANTHER" id="PTHR33365:SF4">
    <property type="entry name" value="CYCLOCHLOROTINE BIOSYNTHESIS PROTEIN O"/>
    <property type="match status" value="1"/>
</dbReference>
<gene>
    <name evidence="3" type="ORF">K505DRAFT_233957</name>
</gene>
<dbReference type="OrthoDB" id="3769434at2759"/>
<dbReference type="EMBL" id="MU001790">
    <property type="protein sequence ID" value="KAF2798135.1"/>
    <property type="molecule type" value="Genomic_DNA"/>
</dbReference>
<comment type="similarity">
    <text evidence="2">Belongs to the ustYa family.</text>
</comment>
<evidence type="ECO:0000256" key="1">
    <source>
        <dbReference type="ARBA" id="ARBA00004685"/>
    </source>
</evidence>
<sequence length="179" mass="20053">MGSLPYSPTAPAESAIEYETVMFETNLRADQSKNIYLELTDEGDAAWDELTEAYSTSLISPLSASRLPHPTALSPSQPSKYLVGLSVFHQLHCLSRIRRLLHPERYPWQLAANLSAAETKVHDEHCVDLIRQSLMCAGDVSPIHWEWDEGVGMALPSAKGKHTCRRWEGITQWAKDHNA</sequence>
<keyword evidence="4" id="KW-1185">Reference proteome</keyword>
<evidence type="ECO:0008006" key="5">
    <source>
        <dbReference type="Google" id="ProtNLM"/>
    </source>
</evidence>
<dbReference type="Proteomes" id="UP000799757">
    <property type="component" value="Unassembled WGS sequence"/>
</dbReference>
<reference evidence="3" key="1">
    <citation type="journal article" date="2020" name="Stud. Mycol.">
        <title>101 Dothideomycetes genomes: a test case for predicting lifestyles and emergence of pathogens.</title>
        <authorList>
            <person name="Haridas S."/>
            <person name="Albert R."/>
            <person name="Binder M."/>
            <person name="Bloem J."/>
            <person name="Labutti K."/>
            <person name="Salamov A."/>
            <person name="Andreopoulos B."/>
            <person name="Baker S."/>
            <person name="Barry K."/>
            <person name="Bills G."/>
            <person name="Bluhm B."/>
            <person name="Cannon C."/>
            <person name="Castanera R."/>
            <person name="Culley D."/>
            <person name="Daum C."/>
            <person name="Ezra D."/>
            <person name="Gonzalez J."/>
            <person name="Henrissat B."/>
            <person name="Kuo A."/>
            <person name="Liang C."/>
            <person name="Lipzen A."/>
            <person name="Lutzoni F."/>
            <person name="Magnuson J."/>
            <person name="Mondo S."/>
            <person name="Nolan M."/>
            <person name="Ohm R."/>
            <person name="Pangilinan J."/>
            <person name="Park H.-J."/>
            <person name="Ramirez L."/>
            <person name="Alfaro M."/>
            <person name="Sun H."/>
            <person name="Tritt A."/>
            <person name="Yoshinaga Y."/>
            <person name="Zwiers L.-H."/>
            <person name="Turgeon B."/>
            <person name="Goodwin S."/>
            <person name="Spatafora J."/>
            <person name="Crous P."/>
            <person name="Grigoriev I."/>
        </authorList>
    </citation>
    <scope>NUCLEOTIDE SEQUENCE</scope>
    <source>
        <strain evidence="3">CBS 109.77</strain>
    </source>
</reference>
<evidence type="ECO:0000256" key="2">
    <source>
        <dbReference type="ARBA" id="ARBA00035112"/>
    </source>
</evidence>
<evidence type="ECO:0000313" key="3">
    <source>
        <dbReference type="EMBL" id="KAF2798135.1"/>
    </source>
</evidence>
<proteinExistence type="inferred from homology"/>
<dbReference type="Pfam" id="PF11807">
    <property type="entry name" value="UstYa"/>
    <property type="match status" value="1"/>
</dbReference>
<accession>A0A6A6XQB3</accession>
<dbReference type="AlphaFoldDB" id="A0A6A6XQB3"/>
<name>A0A6A6XQB3_9PLEO</name>
<comment type="pathway">
    <text evidence="1">Mycotoxin biosynthesis.</text>
</comment>
<dbReference type="InterPro" id="IPR021765">
    <property type="entry name" value="UstYa-like"/>
</dbReference>